<evidence type="ECO:0000313" key="9">
    <source>
        <dbReference type="Proteomes" id="UP000030748"/>
    </source>
</evidence>
<dbReference type="STRING" id="4155.A0A022QBF0"/>
<organism evidence="8 9">
    <name type="scientific">Erythranthe guttata</name>
    <name type="common">Yellow monkey flower</name>
    <name type="synonym">Mimulus guttatus</name>
    <dbReference type="NCBI Taxonomy" id="4155"/>
    <lineage>
        <taxon>Eukaryota</taxon>
        <taxon>Viridiplantae</taxon>
        <taxon>Streptophyta</taxon>
        <taxon>Embryophyta</taxon>
        <taxon>Tracheophyta</taxon>
        <taxon>Spermatophyta</taxon>
        <taxon>Magnoliopsida</taxon>
        <taxon>eudicotyledons</taxon>
        <taxon>Gunneridae</taxon>
        <taxon>Pentapetalae</taxon>
        <taxon>asterids</taxon>
        <taxon>lamiids</taxon>
        <taxon>Lamiales</taxon>
        <taxon>Phrymaceae</taxon>
        <taxon>Erythranthe</taxon>
    </lineage>
</organism>
<evidence type="ECO:0000256" key="5">
    <source>
        <dbReference type="ARBA" id="ARBA00057610"/>
    </source>
</evidence>
<evidence type="ECO:0000256" key="4">
    <source>
        <dbReference type="ARBA" id="ARBA00022917"/>
    </source>
</evidence>
<dbReference type="InterPro" id="IPR003890">
    <property type="entry name" value="MIF4G-like_typ-3"/>
</dbReference>
<dbReference type="FunFam" id="1.25.40.180:FF:000027">
    <property type="entry name" value="Eukaryotic translation initiation factor isoform 4G-2"/>
    <property type="match status" value="1"/>
</dbReference>
<dbReference type="GO" id="GO:0016281">
    <property type="term" value="C:eukaryotic translation initiation factor 4F complex"/>
    <property type="evidence" value="ECO:0000318"/>
    <property type="project" value="GO_Central"/>
</dbReference>
<proteinExistence type="inferred from homology"/>
<dbReference type="Gene3D" id="1.25.40.180">
    <property type="match status" value="1"/>
</dbReference>
<dbReference type="Proteomes" id="UP000030748">
    <property type="component" value="Unassembled WGS sequence"/>
</dbReference>
<dbReference type="PANTHER" id="PTHR23253:SF53">
    <property type="entry name" value="EUKARYOTIC TRANSLATION INITIATION FACTOR ISOFORM 4G-1"/>
    <property type="match status" value="1"/>
</dbReference>
<keyword evidence="2" id="KW-0396">Initiation factor</keyword>
<evidence type="ECO:0000256" key="2">
    <source>
        <dbReference type="ARBA" id="ARBA00022540"/>
    </source>
</evidence>
<dbReference type="GO" id="GO:0003743">
    <property type="term" value="F:translation initiation factor activity"/>
    <property type="evidence" value="ECO:0000318"/>
    <property type="project" value="GO_Central"/>
</dbReference>
<keyword evidence="6" id="KW-0812">Transmembrane</keyword>
<name>A0A022QBF0_ERYGU</name>
<evidence type="ECO:0000256" key="3">
    <source>
        <dbReference type="ARBA" id="ARBA00022845"/>
    </source>
</evidence>
<evidence type="ECO:0000256" key="6">
    <source>
        <dbReference type="SAM" id="Phobius"/>
    </source>
</evidence>
<feature type="domain" description="MIF4G" evidence="7">
    <location>
        <begin position="27"/>
        <end position="252"/>
    </location>
</feature>
<evidence type="ECO:0000313" key="8">
    <source>
        <dbReference type="EMBL" id="EYU25301.1"/>
    </source>
</evidence>
<evidence type="ECO:0000256" key="1">
    <source>
        <dbReference type="ARBA" id="ARBA00005775"/>
    </source>
</evidence>
<dbReference type="EMBL" id="KI632003">
    <property type="protein sequence ID" value="EYU25301.1"/>
    <property type="molecule type" value="Genomic_DNA"/>
</dbReference>
<reference evidence="8 9" key="1">
    <citation type="journal article" date="2013" name="Proc. Natl. Acad. Sci. U.S.A.">
        <title>Fine-scale variation in meiotic recombination in Mimulus inferred from population shotgun sequencing.</title>
        <authorList>
            <person name="Hellsten U."/>
            <person name="Wright K.M."/>
            <person name="Jenkins J."/>
            <person name="Shu S."/>
            <person name="Yuan Y."/>
            <person name="Wessler S.R."/>
            <person name="Schmutz J."/>
            <person name="Willis J.H."/>
            <person name="Rokhsar D.S."/>
        </authorList>
    </citation>
    <scope>NUCLEOTIDE SEQUENCE [LARGE SCALE GENOMIC DNA]</scope>
    <source>
        <strain evidence="9">cv. DUN x IM62</strain>
    </source>
</reference>
<dbReference type="Pfam" id="PF02854">
    <property type="entry name" value="MIF4G"/>
    <property type="match status" value="1"/>
</dbReference>
<keyword evidence="3" id="KW-0810">Translation regulation</keyword>
<dbReference type="SMART" id="SM00543">
    <property type="entry name" value="MIF4G"/>
    <property type="match status" value="1"/>
</dbReference>
<accession>A0A022QBF0</accession>
<dbReference type="eggNOG" id="KOG0401">
    <property type="taxonomic scope" value="Eukaryota"/>
</dbReference>
<dbReference type="InterPro" id="IPR016024">
    <property type="entry name" value="ARM-type_fold"/>
</dbReference>
<keyword evidence="9" id="KW-1185">Reference proteome</keyword>
<dbReference type="GO" id="GO:0003729">
    <property type="term" value="F:mRNA binding"/>
    <property type="evidence" value="ECO:0000318"/>
    <property type="project" value="GO_Central"/>
</dbReference>
<keyword evidence="6" id="KW-1133">Transmembrane helix</keyword>
<sequence>AAPVSLIKADVPWSARRASLSDTDRVLKTVKGILNKLTPENFDLLKDQLIYSGIISADILKEVGSLIFDKAVSEPTFFPMYVQLCSVLDKRLPRFPSDEPGGKLITFKRVLLNNCQEAFEGAGQLWEEVRQMNAPEQEQERRDKERLVKLRTLGNIRLIGELSKQKMVPEKIVRHIVQELLGQDTKSCPAEENVEAIFQFFNTIGKQLDQNIKAKRINDEYFNRLKELAAHPELAARLRFMIRNVIDTRANNWVPRREEGYYAPVPPLALGIVETLASGAQAGIISPTGYQINRPGTGGMMPGMPVITTDDDNWEVVLNQRLLPQGSGGLIAGKTSAFLHGSGGLLRQASTPPISPAVEKPLAPILPDVEKPLAVIFLVLFIILFYYFF</sequence>
<comment type="similarity">
    <text evidence="1">Belongs to the eukaryotic initiation factor 4G family.</text>
</comment>
<protein>
    <recommendedName>
        <fullName evidence="7">MIF4G domain-containing protein</fullName>
    </recommendedName>
</protein>
<comment type="function">
    <text evidence="5">Plays a role in the accumulation of some potyvirus during viral infection.</text>
</comment>
<dbReference type="GO" id="GO:0006413">
    <property type="term" value="P:translational initiation"/>
    <property type="evidence" value="ECO:0000318"/>
    <property type="project" value="GO_Central"/>
</dbReference>
<dbReference type="AlphaFoldDB" id="A0A022QBF0"/>
<keyword evidence="6" id="KW-0472">Membrane</keyword>
<dbReference type="GO" id="GO:0006417">
    <property type="term" value="P:regulation of translation"/>
    <property type="evidence" value="ECO:0007669"/>
    <property type="project" value="UniProtKB-KW"/>
</dbReference>
<dbReference type="PANTHER" id="PTHR23253">
    <property type="entry name" value="EUKARYOTIC TRANSLATION INITIATION FACTOR 4 GAMMA"/>
    <property type="match status" value="1"/>
</dbReference>
<feature type="non-terminal residue" evidence="8">
    <location>
        <position position="1"/>
    </location>
</feature>
<feature type="transmembrane region" description="Helical" evidence="6">
    <location>
        <begin position="372"/>
        <end position="388"/>
    </location>
</feature>
<dbReference type="SUPFAM" id="SSF48371">
    <property type="entry name" value="ARM repeat"/>
    <property type="match status" value="1"/>
</dbReference>
<keyword evidence="4" id="KW-0648">Protein biosynthesis</keyword>
<evidence type="ECO:0000259" key="7">
    <source>
        <dbReference type="SMART" id="SM00543"/>
    </source>
</evidence>
<gene>
    <name evidence="8" type="ORF">MIMGU_mgv1a020873mg</name>
</gene>